<dbReference type="Proteomes" id="UP000266313">
    <property type="component" value="Chromosome"/>
</dbReference>
<gene>
    <name evidence="1" type="ORF">sS8_2357</name>
</gene>
<dbReference type="AlphaFoldDB" id="A0A250KX13"/>
<reference evidence="1 2" key="1">
    <citation type="submission" date="2016-12" db="EMBL/GenBank/DDBJ databases">
        <title>Genome sequencing of Methylocaldum marinum.</title>
        <authorList>
            <person name="Takeuchi M."/>
            <person name="Kamagata Y."/>
            <person name="Hiraoka S."/>
            <person name="Oshima K."/>
            <person name="Hattori M."/>
            <person name="Iwasaki W."/>
        </authorList>
    </citation>
    <scope>NUCLEOTIDE SEQUENCE [LARGE SCALE GENOMIC DNA]</scope>
    <source>
        <strain evidence="1 2">S8</strain>
    </source>
</reference>
<accession>A0A250KX13</accession>
<organism evidence="1 2">
    <name type="scientific">Methylocaldum marinum</name>
    <dbReference type="NCBI Taxonomy" id="1432792"/>
    <lineage>
        <taxon>Bacteria</taxon>
        <taxon>Pseudomonadati</taxon>
        <taxon>Pseudomonadota</taxon>
        <taxon>Gammaproteobacteria</taxon>
        <taxon>Methylococcales</taxon>
        <taxon>Methylococcaceae</taxon>
        <taxon>Methylocaldum</taxon>
    </lineage>
</organism>
<sequence length="77" mass="8780">MRSKTAFRQSFDVCERAPDFEIDPERQVHAHREESLVSRVGNIENQSAVGFSLGQPRFAVWVAFEPDSIRGDSDITR</sequence>
<name>A0A250KX13_9GAMM</name>
<evidence type="ECO:0000313" key="2">
    <source>
        <dbReference type="Proteomes" id="UP000266313"/>
    </source>
</evidence>
<dbReference type="EMBL" id="AP017928">
    <property type="protein sequence ID" value="BBA34309.1"/>
    <property type="molecule type" value="Genomic_DNA"/>
</dbReference>
<evidence type="ECO:0000313" key="1">
    <source>
        <dbReference type="EMBL" id="BBA34309.1"/>
    </source>
</evidence>
<keyword evidence="2" id="KW-1185">Reference proteome</keyword>
<proteinExistence type="predicted"/>
<dbReference type="KEGG" id="mmai:sS8_2357"/>
<protein>
    <submittedName>
        <fullName evidence="1">Modular type I polyketide synthase</fullName>
    </submittedName>
</protein>